<dbReference type="OrthoDB" id="5464673at2"/>
<comment type="caution">
    <text evidence="1">The sequence shown here is derived from an EMBL/GenBank/DDBJ whole genome shotgun (WGS) entry which is preliminary data.</text>
</comment>
<dbReference type="RefSeq" id="WP_154364845.1">
    <property type="nucleotide sequence ID" value="NZ_WKJH01000003.1"/>
</dbReference>
<evidence type="ECO:0008006" key="3">
    <source>
        <dbReference type="Google" id="ProtNLM"/>
    </source>
</evidence>
<protein>
    <recommendedName>
        <fullName evidence="3">WG repeat-containing protein</fullName>
    </recommendedName>
</protein>
<reference evidence="1 2" key="1">
    <citation type="submission" date="2019-11" db="EMBL/GenBank/DDBJ databases">
        <title>Maribacter lutea sp. nov., a marine bacterium isolated from intertidal sand.</title>
        <authorList>
            <person name="Liu A."/>
        </authorList>
    </citation>
    <scope>NUCLEOTIDE SEQUENCE [LARGE SCALE GENOMIC DNA]</scope>
    <source>
        <strain evidence="1 2">RZ05</strain>
    </source>
</reference>
<accession>A0A6I2MKW2</accession>
<sequence length="165" mass="19158">MTEIITYQENVEGDEVTKYKLDKGNGTIVIDLEKLLNATVSECEWLGEDKNYLQVKYGEWEGTDHFAIVSKDGDLVKKGIKEIHHYIPGVKLFVVMFTGFGLSENDRAYYSVANDDWKMGVINRYGDYILEPTFNKIQYFDDEELFYADGIIYNFKGEFIIKKDE</sequence>
<dbReference type="AlphaFoldDB" id="A0A6I2MKW2"/>
<dbReference type="EMBL" id="WKJH01000003">
    <property type="protein sequence ID" value="MRX63722.1"/>
    <property type="molecule type" value="Genomic_DNA"/>
</dbReference>
<evidence type="ECO:0000313" key="2">
    <source>
        <dbReference type="Proteomes" id="UP000443153"/>
    </source>
</evidence>
<proteinExistence type="predicted"/>
<organism evidence="1 2">
    <name type="scientific">Maribacter luteus</name>
    <dbReference type="NCBI Taxonomy" id="2594478"/>
    <lineage>
        <taxon>Bacteria</taxon>
        <taxon>Pseudomonadati</taxon>
        <taxon>Bacteroidota</taxon>
        <taxon>Flavobacteriia</taxon>
        <taxon>Flavobacteriales</taxon>
        <taxon>Flavobacteriaceae</taxon>
        <taxon>Maribacter</taxon>
    </lineage>
</organism>
<evidence type="ECO:0000313" key="1">
    <source>
        <dbReference type="EMBL" id="MRX63722.1"/>
    </source>
</evidence>
<keyword evidence="2" id="KW-1185">Reference proteome</keyword>
<name>A0A6I2MKW2_9FLAO</name>
<dbReference type="Proteomes" id="UP000443153">
    <property type="component" value="Unassembled WGS sequence"/>
</dbReference>
<gene>
    <name evidence="1" type="ORF">GJ691_06030</name>
</gene>